<feature type="compositionally biased region" description="Low complexity" evidence="1">
    <location>
        <begin position="464"/>
        <end position="475"/>
    </location>
</feature>
<keyword evidence="3" id="KW-1185">Reference proteome</keyword>
<feature type="region of interest" description="Disordered" evidence="1">
    <location>
        <begin position="438"/>
        <end position="475"/>
    </location>
</feature>
<organism evidence="2 3">
    <name type="scientific">Lasiosphaeria hispida</name>
    <dbReference type="NCBI Taxonomy" id="260671"/>
    <lineage>
        <taxon>Eukaryota</taxon>
        <taxon>Fungi</taxon>
        <taxon>Dikarya</taxon>
        <taxon>Ascomycota</taxon>
        <taxon>Pezizomycotina</taxon>
        <taxon>Sordariomycetes</taxon>
        <taxon>Sordariomycetidae</taxon>
        <taxon>Sordariales</taxon>
        <taxon>Lasiosphaeriaceae</taxon>
        <taxon>Lasiosphaeria</taxon>
    </lineage>
</organism>
<evidence type="ECO:0000313" key="3">
    <source>
        <dbReference type="Proteomes" id="UP001275084"/>
    </source>
</evidence>
<evidence type="ECO:0000256" key="1">
    <source>
        <dbReference type="SAM" id="MobiDB-lite"/>
    </source>
</evidence>
<reference evidence="2" key="1">
    <citation type="journal article" date="2023" name="Mol. Phylogenet. Evol.">
        <title>Genome-scale phylogeny and comparative genomics of the fungal order Sordariales.</title>
        <authorList>
            <person name="Hensen N."/>
            <person name="Bonometti L."/>
            <person name="Westerberg I."/>
            <person name="Brannstrom I.O."/>
            <person name="Guillou S."/>
            <person name="Cros-Aarteil S."/>
            <person name="Calhoun S."/>
            <person name="Haridas S."/>
            <person name="Kuo A."/>
            <person name="Mondo S."/>
            <person name="Pangilinan J."/>
            <person name="Riley R."/>
            <person name="LaButti K."/>
            <person name="Andreopoulos B."/>
            <person name="Lipzen A."/>
            <person name="Chen C."/>
            <person name="Yan M."/>
            <person name="Daum C."/>
            <person name="Ng V."/>
            <person name="Clum A."/>
            <person name="Steindorff A."/>
            <person name="Ohm R.A."/>
            <person name="Martin F."/>
            <person name="Silar P."/>
            <person name="Natvig D.O."/>
            <person name="Lalanne C."/>
            <person name="Gautier V."/>
            <person name="Ament-Velasquez S.L."/>
            <person name="Kruys A."/>
            <person name="Hutchinson M.I."/>
            <person name="Powell A.J."/>
            <person name="Barry K."/>
            <person name="Miller A.N."/>
            <person name="Grigoriev I.V."/>
            <person name="Debuchy R."/>
            <person name="Gladieux P."/>
            <person name="Hiltunen Thoren M."/>
            <person name="Johannesson H."/>
        </authorList>
    </citation>
    <scope>NUCLEOTIDE SEQUENCE</scope>
    <source>
        <strain evidence="2">CBS 955.72</strain>
    </source>
</reference>
<dbReference type="EMBL" id="JAUIQD010000004">
    <property type="protein sequence ID" value="KAK3352435.1"/>
    <property type="molecule type" value="Genomic_DNA"/>
</dbReference>
<dbReference type="AlphaFoldDB" id="A0AAJ0MDG4"/>
<accession>A0AAJ0MDG4</accession>
<protein>
    <submittedName>
        <fullName evidence="2">Uncharacterized protein</fullName>
    </submittedName>
</protein>
<evidence type="ECO:0000313" key="2">
    <source>
        <dbReference type="EMBL" id="KAK3352435.1"/>
    </source>
</evidence>
<reference evidence="2" key="2">
    <citation type="submission" date="2023-06" db="EMBL/GenBank/DDBJ databases">
        <authorList>
            <consortium name="Lawrence Berkeley National Laboratory"/>
            <person name="Haridas S."/>
            <person name="Hensen N."/>
            <person name="Bonometti L."/>
            <person name="Westerberg I."/>
            <person name="Brannstrom I.O."/>
            <person name="Guillou S."/>
            <person name="Cros-Aarteil S."/>
            <person name="Calhoun S."/>
            <person name="Kuo A."/>
            <person name="Mondo S."/>
            <person name="Pangilinan J."/>
            <person name="Riley R."/>
            <person name="Labutti K."/>
            <person name="Andreopoulos B."/>
            <person name="Lipzen A."/>
            <person name="Chen C."/>
            <person name="Yanf M."/>
            <person name="Daum C."/>
            <person name="Ng V."/>
            <person name="Clum A."/>
            <person name="Steindorff A."/>
            <person name="Ohm R."/>
            <person name="Martin F."/>
            <person name="Silar P."/>
            <person name="Natvig D."/>
            <person name="Lalanne C."/>
            <person name="Gautier V."/>
            <person name="Ament-Velasquez S.L."/>
            <person name="Kruys A."/>
            <person name="Hutchinson M.I."/>
            <person name="Powell A.J."/>
            <person name="Barry K."/>
            <person name="Miller A.N."/>
            <person name="Grigoriev I.V."/>
            <person name="Debuchy R."/>
            <person name="Gladieux P."/>
            <person name="Thoren M.H."/>
            <person name="Johannesson H."/>
        </authorList>
    </citation>
    <scope>NUCLEOTIDE SEQUENCE</scope>
    <source>
        <strain evidence="2">CBS 955.72</strain>
    </source>
</reference>
<feature type="region of interest" description="Disordered" evidence="1">
    <location>
        <begin position="516"/>
        <end position="546"/>
    </location>
</feature>
<name>A0AAJ0MDG4_9PEZI</name>
<sequence>MSAQELSKAWKLLTARKDNNHLISELIGAHSLGLAKASSTSPAESGGHHVTRALLVRLKVFFDHQLYYFAISESSKSDAIIDRALCFQTVIYILHTGTNIDLFHRNLFITTFLSAFRVLTLKTDRFSDEEEITLRQATGYLYQTWARQSGLSSVDPEPLILGVIIPQTLNEIQHGTGQCSITQLGCARFHETELAPSPFCLDPTDLQARCNAIRGCRHVFKAALGTNMRAVDMVEAFWVLHDLSWALMDASIRGYSDSTGDTGLAHIATAAVQLMDTVRAQASAISSSPDAHNLISLRSFFYDNIAHLSRGTEILFPLSVATTHTTKQGIASEVIDFEQFLQVRDTALSSHWTLKNTTLSHVGDVKTSSSHLSFTQRAERQGILRERPIPEQHQEISEEQEYWAASQQSGNTSSLYLGAQASGLKAVDTSSLRSFITAGERPDPVSIARSETPPSPTTQSNRISFSPSSEYSHPSEWAYSQRGSISTQLPFQYTSRDSSSTVGDVTIAPLHRHNRSPLAEGFPLMSPRTTFPNPPYPPRTPRADELPYHRLSHTPTEASSASNSSGHSKLSMRRPNFIKSFTLRKRSSASDRSATAPVTATPPQAAICTPVDLCFCFSAVGKNLLLWRPANPGYIIKLHSPFRDGTKLLLRRATAVPSTQSSNAESGITAELVEGGEHLVAAVIFENGHWKLVCFDGQGTPHGVYLPADLSPIALAVSRDDAKVAIGCGKTVLFYGINNGVPVTLKQLPAHSQCATTMPDTYRVQRLQKLNFSTDSKTLIAATQEPTQEPTTNTREHQGHQVHIRLWTLFPDDPPSPSHTGPSILYAPLPAPPIPPTLQADLPDPIPLTLGYGAGAGLSGIFVTPERLFLTASAAKSYPSVLPLPSHTAPGTYPTRLHLADTSIDGGAQAGRAFVFRNGRHDVCAMTDARSGQALSQMTHFDQSECAVRGICLRCPPAV</sequence>
<gene>
    <name evidence="2" type="ORF">B0T25DRAFT_185914</name>
</gene>
<proteinExistence type="predicted"/>
<comment type="caution">
    <text evidence="2">The sequence shown here is derived from an EMBL/GenBank/DDBJ whole genome shotgun (WGS) entry which is preliminary data.</text>
</comment>
<dbReference type="Proteomes" id="UP001275084">
    <property type="component" value="Unassembled WGS sequence"/>
</dbReference>